<dbReference type="Pfam" id="PF00232">
    <property type="entry name" value="Glyco_hydro_1"/>
    <property type="match status" value="2"/>
</dbReference>
<dbReference type="InterPro" id="IPR001360">
    <property type="entry name" value="Glyco_hydro_1"/>
</dbReference>
<evidence type="ECO:0000256" key="4">
    <source>
        <dbReference type="RuleBase" id="RU003690"/>
    </source>
</evidence>
<evidence type="ECO:0000256" key="1">
    <source>
        <dbReference type="ARBA" id="ARBA00010838"/>
    </source>
</evidence>
<dbReference type="PRINTS" id="PR00131">
    <property type="entry name" value="GLHYDRLASE1"/>
</dbReference>
<dbReference type="GO" id="GO:0005975">
    <property type="term" value="P:carbohydrate metabolic process"/>
    <property type="evidence" value="ECO:0007669"/>
    <property type="project" value="InterPro"/>
</dbReference>
<keyword evidence="2 5" id="KW-0378">Hydrolase</keyword>
<evidence type="ECO:0000313" key="5">
    <source>
        <dbReference type="EMBL" id="PIS16400.1"/>
    </source>
</evidence>
<evidence type="ECO:0000256" key="2">
    <source>
        <dbReference type="ARBA" id="ARBA00022801"/>
    </source>
</evidence>
<dbReference type="SUPFAM" id="SSF51445">
    <property type="entry name" value="(Trans)glycosidases"/>
    <property type="match status" value="1"/>
</dbReference>
<reference evidence="6" key="1">
    <citation type="submission" date="2017-09" db="EMBL/GenBank/DDBJ databases">
        <title>Depth-based differentiation of microbial function through sediment-hosted aquifers and enrichment of novel symbionts in the deep terrestrial subsurface.</title>
        <authorList>
            <person name="Probst A.J."/>
            <person name="Ladd B."/>
            <person name="Jarett J.K."/>
            <person name="Geller-Mcgrath D.E."/>
            <person name="Sieber C.M.K."/>
            <person name="Emerson J.B."/>
            <person name="Anantharaman K."/>
            <person name="Thomas B.C."/>
            <person name="Malmstrom R."/>
            <person name="Stieglmeier M."/>
            <person name="Klingl A."/>
            <person name="Woyke T."/>
            <person name="Ryan C.M."/>
            <person name="Banfield J.F."/>
        </authorList>
    </citation>
    <scope>NUCLEOTIDE SEQUENCE [LARGE SCALE GENOMIC DNA]</scope>
</reference>
<sequence>MNKKIKLQFPEGFLWGAATSAHQVEGNNRNDWSEWEKINAERLAREAKNYWQPWQQEKFPEMFDPQNYISGRACDHYNRFAEDFDIAKSLGHNAHRFSIEWSRVEPEEGKFNQEAIEHYRQVVLALRERGLEPFVTLWHLPLPLWLAEKGGIRSRDFPKFFERYVIKMAETFGSEVKYWLTVNEPEIYALNSYFRGRWTPQRRGALNFYFAMRAFVKAHRRAYRAIKKIAPLSIVGVVCNLSDFESSAGVINALIKVLSERYWNHYFLRHTRNQLDCIGLNFYFHNRINYGLNKNIKEVVSDIGWDTHPEGIENVLVGLREYDKPIYITESGIADKDDKNRTWFIAETLRAVSRAMARGINVQGYFHWSLLDNFEWDKGFWPRFGLVEVDHKTMERKIRPSAYAYKDIIENGLNC</sequence>
<dbReference type="EMBL" id="PEZF01000140">
    <property type="protein sequence ID" value="PIS16400.1"/>
    <property type="molecule type" value="Genomic_DNA"/>
</dbReference>
<evidence type="ECO:0000313" key="6">
    <source>
        <dbReference type="Proteomes" id="UP000229080"/>
    </source>
</evidence>
<dbReference type="Proteomes" id="UP000229080">
    <property type="component" value="Unassembled WGS sequence"/>
</dbReference>
<dbReference type="InterPro" id="IPR017853">
    <property type="entry name" value="GH"/>
</dbReference>
<accession>A0A2H0WUS1</accession>
<comment type="caution">
    <text evidence="5">The sequence shown here is derived from an EMBL/GenBank/DDBJ whole genome shotgun (WGS) entry which is preliminary data.</text>
</comment>
<dbReference type="PANTHER" id="PTHR10353">
    <property type="entry name" value="GLYCOSYL HYDROLASE"/>
    <property type="match status" value="1"/>
</dbReference>
<comment type="similarity">
    <text evidence="1 4">Belongs to the glycosyl hydrolase 1 family.</text>
</comment>
<name>A0A2H0WUS1_9BACT</name>
<proteinExistence type="inferred from homology"/>
<dbReference type="AlphaFoldDB" id="A0A2H0WUS1"/>
<organism evidence="5 6">
    <name type="scientific">Candidatus Portnoybacteria bacterium CG09_land_8_20_14_0_10_44_13</name>
    <dbReference type="NCBI Taxonomy" id="1974811"/>
    <lineage>
        <taxon>Bacteria</taxon>
        <taxon>Candidatus Portnoyibacteriota</taxon>
    </lineage>
</organism>
<dbReference type="Gene3D" id="3.20.20.80">
    <property type="entry name" value="Glycosidases"/>
    <property type="match status" value="2"/>
</dbReference>
<evidence type="ECO:0000256" key="3">
    <source>
        <dbReference type="ARBA" id="ARBA00023295"/>
    </source>
</evidence>
<dbReference type="PANTHER" id="PTHR10353:SF209">
    <property type="entry name" value="GALACTOLIPID GALACTOSYLTRANSFERASE SFR2, CHLOROPLASTIC"/>
    <property type="match status" value="1"/>
</dbReference>
<protein>
    <submittedName>
        <fullName evidence="5">Glycoside hydrolase family 1 protein</fullName>
    </submittedName>
</protein>
<gene>
    <name evidence="5" type="ORF">COT61_04120</name>
</gene>
<keyword evidence="3" id="KW-0326">Glycosidase</keyword>
<dbReference type="GO" id="GO:0008422">
    <property type="term" value="F:beta-glucosidase activity"/>
    <property type="evidence" value="ECO:0007669"/>
    <property type="project" value="TreeGrafter"/>
</dbReference>